<dbReference type="EMBL" id="KQ235615">
    <property type="protein sequence ID" value="KMZ96403.1"/>
    <property type="molecule type" value="Genomic_DNA"/>
</dbReference>
<feature type="transmembrane region" description="Helical" evidence="1">
    <location>
        <begin position="295"/>
        <end position="313"/>
    </location>
</feature>
<sequence length="334" mass="39309">MIHIFFMDKRNINQMLRTQKFIKKMCIFFNTIKHNATLYKDLLKNVTLYKLYDTFEHELKSNPEFGKCNEQCGAKLKGVSTEESKLLKLCKIICNVILNVIDSNGLYKGLSCSGSNIYMNIWLYEQVKKIKAKDYEINNFYDALVSIMKIRKSELKNCSIINFHEKKNEYTNMKYLIEFLHIYEDIQKEITADLSAKDQLYCTYIKEFFKYYNKIEGSCPSAGTKPIYCNVIGKYKSTLIGTGTLDIIYNKCNFDKVQCEGDSSVKKDFPCLKMKENLLKNPSQSDNIRNIVNTLYSAILPFISILGILLIFYKVNMIYFWKIEYYSMCYLYYY</sequence>
<evidence type="ECO:0008006" key="4">
    <source>
        <dbReference type="Google" id="ProtNLM"/>
    </source>
</evidence>
<evidence type="ECO:0000256" key="1">
    <source>
        <dbReference type="SAM" id="Phobius"/>
    </source>
</evidence>
<name>A0A0J9W6Z6_PLAVI</name>
<evidence type="ECO:0000313" key="2">
    <source>
        <dbReference type="EMBL" id="KMZ96403.1"/>
    </source>
</evidence>
<organism evidence="2 3">
    <name type="scientific">Plasmodium vivax North Korean</name>
    <dbReference type="NCBI Taxonomy" id="1035514"/>
    <lineage>
        <taxon>Eukaryota</taxon>
        <taxon>Sar</taxon>
        <taxon>Alveolata</taxon>
        <taxon>Apicomplexa</taxon>
        <taxon>Aconoidasida</taxon>
        <taxon>Haemosporida</taxon>
        <taxon>Plasmodiidae</taxon>
        <taxon>Plasmodium</taxon>
        <taxon>Plasmodium (Plasmodium)</taxon>
    </lineage>
</organism>
<dbReference type="Proteomes" id="UP000053239">
    <property type="component" value="Unassembled WGS sequence"/>
</dbReference>
<dbReference type="OrthoDB" id="10306406at2759"/>
<keyword evidence="1" id="KW-0812">Transmembrane</keyword>
<accession>A0A0J9W6Z6</accession>
<gene>
    <name evidence="2" type="ORF">PVNG_05865</name>
</gene>
<keyword evidence="1" id="KW-1133">Transmembrane helix</keyword>
<dbReference type="Pfam" id="PF05795">
    <property type="entry name" value="Plasmodium_Vir"/>
    <property type="match status" value="1"/>
</dbReference>
<protein>
    <recommendedName>
        <fullName evidence="4">Variable surface protein</fullName>
    </recommendedName>
</protein>
<evidence type="ECO:0000313" key="3">
    <source>
        <dbReference type="Proteomes" id="UP000053239"/>
    </source>
</evidence>
<dbReference type="InterPro" id="IPR008780">
    <property type="entry name" value="Plasmodium_Vir"/>
</dbReference>
<keyword evidence="1" id="KW-0472">Membrane</keyword>
<dbReference type="AlphaFoldDB" id="A0A0J9W6Z6"/>
<reference evidence="2 3" key="1">
    <citation type="submission" date="2011-09" db="EMBL/GenBank/DDBJ databases">
        <title>The Genome Sequence of Plasmodium vivax North Korean.</title>
        <authorList>
            <consortium name="The Broad Institute Genome Sequencing Platform"/>
            <consortium name="The Broad Institute Genome Sequencing Center for Infectious Disease"/>
            <person name="Neafsey D."/>
            <person name="Carlton J."/>
            <person name="Barnwell J."/>
            <person name="Collins W."/>
            <person name="Escalante A."/>
            <person name="Mullikin J."/>
            <person name="Saul A."/>
            <person name="Guigo R."/>
            <person name="Camara F."/>
            <person name="Young S.K."/>
            <person name="Zeng Q."/>
            <person name="Gargeya S."/>
            <person name="Fitzgerald M."/>
            <person name="Haas B."/>
            <person name="Abouelleil A."/>
            <person name="Alvarado L."/>
            <person name="Arachchi H.M."/>
            <person name="Berlin A."/>
            <person name="Brown A."/>
            <person name="Chapman S.B."/>
            <person name="Chen Z."/>
            <person name="Dunbar C."/>
            <person name="Freedman E."/>
            <person name="Gearin G."/>
            <person name="Gellesch M."/>
            <person name="Goldberg J."/>
            <person name="Griggs A."/>
            <person name="Gujja S."/>
            <person name="Heiman D."/>
            <person name="Howarth C."/>
            <person name="Larson L."/>
            <person name="Lui A."/>
            <person name="MacDonald P.J.P."/>
            <person name="Montmayeur A."/>
            <person name="Murphy C."/>
            <person name="Neiman D."/>
            <person name="Pearson M."/>
            <person name="Priest M."/>
            <person name="Roberts A."/>
            <person name="Saif S."/>
            <person name="Shea T."/>
            <person name="Shenoy N."/>
            <person name="Sisk P."/>
            <person name="Stolte C."/>
            <person name="Sykes S."/>
            <person name="Wortman J."/>
            <person name="Nusbaum C."/>
            <person name="Birren B."/>
        </authorList>
    </citation>
    <scope>NUCLEOTIDE SEQUENCE [LARGE SCALE GENOMIC DNA]</scope>
    <source>
        <strain evidence="2 3">North Korean</strain>
    </source>
</reference>
<proteinExistence type="predicted"/>